<accession>A0A0R3TG04</accession>
<sequence length="127" mass="14155">MGLAISLVATCKEKVWYHANCASRGRGCFDTRVLNAGGCCIWYNERQLLGEIEEHLGVTIDTVSNDLLVPTNEFDGKVVYGEKLKSAAPAYQSHTDVLKVALKDLNRMEKTTQISFLNLRYGNILKC</sequence>
<dbReference type="WBParaSite" id="HNAJ_0000599501-mRNA-1">
    <property type="protein sequence ID" value="HNAJ_0000599501-mRNA-1"/>
    <property type="gene ID" value="HNAJ_0000599501"/>
</dbReference>
<evidence type="ECO:0000313" key="2">
    <source>
        <dbReference type="Proteomes" id="UP000278807"/>
    </source>
</evidence>
<dbReference type="Proteomes" id="UP000278807">
    <property type="component" value="Unassembled WGS sequence"/>
</dbReference>
<dbReference type="STRING" id="102285.A0A0R3TG04"/>
<evidence type="ECO:0000313" key="3">
    <source>
        <dbReference type="WBParaSite" id="HNAJ_0000599501-mRNA-1"/>
    </source>
</evidence>
<evidence type="ECO:0000313" key="1">
    <source>
        <dbReference type="EMBL" id="VDO01851.1"/>
    </source>
</evidence>
<dbReference type="AlphaFoldDB" id="A0A0R3TG04"/>
<dbReference type="EMBL" id="UZAE01005827">
    <property type="protein sequence ID" value="VDO01851.1"/>
    <property type="molecule type" value="Genomic_DNA"/>
</dbReference>
<dbReference type="OrthoDB" id="1735at2759"/>
<keyword evidence="2" id="KW-1185">Reference proteome</keyword>
<gene>
    <name evidence="1" type="ORF">HNAJ_LOCUS5991</name>
</gene>
<reference evidence="3" key="1">
    <citation type="submission" date="2017-02" db="UniProtKB">
        <authorList>
            <consortium name="WormBaseParasite"/>
        </authorList>
    </citation>
    <scope>IDENTIFICATION</scope>
</reference>
<name>A0A0R3TG04_RODNA</name>
<proteinExistence type="predicted"/>
<reference evidence="1 2" key="2">
    <citation type="submission" date="2018-11" db="EMBL/GenBank/DDBJ databases">
        <authorList>
            <consortium name="Pathogen Informatics"/>
        </authorList>
    </citation>
    <scope>NUCLEOTIDE SEQUENCE [LARGE SCALE GENOMIC DNA]</scope>
</reference>
<protein>
    <submittedName>
        <fullName evidence="3">PHD-type domain-containing protein</fullName>
    </submittedName>
</protein>
<organism evidence="3">
    <name type="scientific">Rodentolepis nana</name>
    <name type="common">Dwarf tapeworm</name>
    <name type="synonym">Hymenolepis nana</name>
    <dbReference type="NCBI Taxonomy" id="102285"/>
    <lineage>
        <taxon>Eukaryota</taxon>
        <taxon>Metazoa</taxon>
        <taxon>Spiralia</taxon>
        <taxon>Lophotrochozoa</taxon>
        <taxon>Platyhelminthes</taxon>
        <taxon>Cestoda</taxon>
        <taxon>Eucestoda</taxon>
        <taxon>Cyclophyllidea</taxon>
        <taxon>Hymenolepididae</taxon>
        <taxon>Rodentolepis</taxon>
    </lineage>
</organism>